<dbReference type="Pfam" id="PF08543">
    <property type="entry name" value="Phos_pyr_kin"/>
    <property type="match status" value="1"/>
</dbReference>
<dbReference type="GO" id="GO:0009228">
    <property type="term" value="P:thiamine biosynthetic process"/>
    <property type="evidence" value="ECO:0007669"/>
    <property type="project" value="InterPro"/>
</dbReference>
<dbReference type="AlphaFoldDB" id="A0A517MP36"/>
<dbReference type="Gene3D" id="3.40.1190.20">
    <property type="match status" value="1"/>
</dbReference>
<dbReference type="EC" id="2.7.1.49" evidence="2"/>
<dbReference type="SUPFAM" id="SSF53613">
    <property type="entry name" value="Ribokinase-like"/>
    <property type="match status" value="1"/>
</dbReference>
<keyword evidence="5 8" id="KW-0418">Kinase</keyword>
<dbReference type="GO" id="GO:0008902">
    <property type="term" value="F:hydroxymethylpyrimidine kinase activity"/>
    <property type="evidence" value="ECO:0007669"/>
    <property type="project" value="UniProtKB-EC"/>
</dbReference>
<dbReference type="NCBIfam" id="TIGR00097">
    <property type="entry name" value="HMP-P_kinase"/>
    <property type="match status" value="1"/>
</dbReference>
<evidence type="ECO:0000256" key="5">
    <source>
        <dbReference type="ARBA" id="ARBA00022777"/>
    </source>
</evidence>
<comment type="pathway">
    <text evidence="1">Cofactor biosynthesis; thiamine diphosphate biosynthesis.</text>
</comment>
<dbReference type="GO" id="GO:0008972">
    <property type="term" value="F:phosphomethylpyrimidine kinase activity"/>
    <property type="evidence" value="ECO:0007669"/>
    <property type="project" value="InterPro"/>
</dbReference>
<keyword evidence="3 8" id="KW-0808">Transferase</keyword>
<dbReference type="OrthoDB" id="9810880at2"/>
<dbReference type="Proteomes" id="UP000320672">
    <property type="component" value="Chromosome"/>
</dbReference>
<feature type="domain" description="Pyridoxamine kinase/Phosphomethylpyrimidine kinase" evidence="7">
    <location>
        <begin position="16"/>
        <end position="258"/>
    </location>
</feature>
<evidence type="ECO:0000259" key="7">
    <source>
        <dbReference type="Pfam" id="PF08543"/>
    </source>
</evidence>
<dbReference type="InterPro" id="IPR004399">
    <property type="entry name" value="HMP/HMP-P_kinase_dom"/>
</dbReference>
<organism evidence="8 9">
    <name type="scientific">Roseimaritima multifibrata</name>
    <dbReference type="NCBI Taxonomy" id="1930274"/>
    <lineage>
        <taxon>Bacteria</taxon>
        <taxon>Pseudomonadati</taxon>
        <taxon>Planctomycetota</taxon>
        <taxon>Planctomycetia</taxon>
        <taxon>Pirellulales</taxon>
        <taxon>Pirellulaceae</taxon>
        <taxon>Roseimaritima</taxon>
    </lineage>
</organism>
<accession>A0A517MP36</accession>
<dbReference type="FunFam" id="3.40.1190.20:FF:000003">
    <property type="entry name" value="Phosphomethylpyrimidine kinase ThiD"/>
    <property type="match status" value="1"/>
</dbReference>
<sequence length="260" mass="27164">MTNSTAPVTLTIAGSDPSGGAGLQADLKTFHQLGCYGSSVVTLLTVQNTQGVRDVSMVAEDFVSAQLTAVLEDLDVKAAKTGALGNAAVIAAVARQAVDFAFPLVVDPVMISKHGGSLIDDTAVQAFQDLLLPQAFLVTPNRMEAERLTGVKVSNLSSMEQAALRIHDRGCRRVLVKGGGDKHEAIDLLSVDGTVQTFVEKRIPTKHTHGTGCVLSAAITANLAKGIALPEAISQAKRFLTTALAKGMHVGKGIQPVNLF</sequence>
<dbReference type="GO" id="GO:0005524">
    <property type="term" value="F:ATP binding"/>
    <property type="evidence" value="ECO:0007669"/>
    <property type="project" value="UniProtKB-KW"/>
</dbReference>
<dbReference type="KEGG" id="rml:FF011L_54500"/>
<keyword evidence="6" id="KW-0067">ATP-binding</keyword>
<dbReference type="InterPro" id="IPR029056">
    <property type="entry name" value="Ribokinase-like"/>
</dbReference>
<dbReference type="InterPro" id="IPR013749">
    <property type="entry name" value="PM/HMP-P_kinase-1"/>
</dbReference>
<dbReference type="CDD" id="cd01169">
    <property type="entry name" value="HMPP_kinase"/>
    <property type="match status" value="1"/>
</dbReference>
<keyword evidence="4" id="KW-0547">Nucleotide-binding</keyword>
<evidence type="ECO:0000256" key="1">
    <source>
        <dbReference type="ARBA" id="ARBA00004948"/>
    </source>
</evidence>
<dbReference type="GO" id="GO:0005829">
    <property type="term" value="C:cytosol"/>
    <property type="evidence" value="ECO:0007669"/>
    <property type="project" value="TreeGrafter"/>
</dbReference>
<dbReference type="EMBL" id="CP036262">
    <property type="protein sequence ID" value="QDS96638.1"/>
    <property type="molecule type" value="Genomic_DNA"/>
</dbReference>
<evidence type="ECO:0000256" key="2">
    <source>
        <dbReference type="ARBA" id="ARBA00012135"/>
    </source>
</evidence>
<dbReference type="RefSeq" id="WP_145354750.1">
    <property type="nucleotide sequence ID" value="NZ_CP036262.1"/>
</dbReference>
<reference evidence="8 9" key="1">
    <citation type="submission" date="2019-02" db="EMBL/GenBank/DDBJ databases">
        <title>Deep-cultivation of Planctomycetes and their phenomic and genomic characterization uncovers novel biology.</title>
        <authorList>
            <person name="Wiegand S."/>
            <person name="Jogler M."/>
            <person name="Boedeker C."/>
            <person name="Pinto D."/>
            <person name="Vollmers J."/>
            <person name="Rivas-Marin E."/>
            <person name="Kohn T."/>
            <person name="Peeters S.H."/>
            <person name="Heuer A."/>
            <person name="Rast P."/>
            <person name="Oberbeckmann S."/>
            <person name="Bunk B."/>
            <person name="Jeske O."/>
            <person name="Meyerdierks A."/>
            <person name="Storesund J.E."/>
            <person name="Kallscheuer N."/>
            <person name="Luecker S."/>
            <person name="Lage O.M."/>
            <person name="Pohl T."/>
            <person name="Merkel B.J."/>
            <person name="Hornburger P."/>
            <person name="Mueller R.-W."/>
            <person name="Bruemmer F."/>
            <person name="Labrenz M."/>
            <person name="Spormann A.M."/>
            <person name="Op den Camp H."/>
            <person name="Overmann J."/>
            <person name="Amann R."/>
            <person name="Jetten M.S.M."/>
            <person name="Mascher T."/>
            <person name="Medema M.H."/>
            <person name="Devos D.P."/>
            <person name="Kaster A.-K."/>
            <person name="Ovreas L."/>
            <person name="Rohde M."/>
            <person name="Galperin M.Y."/>
            <person name="Jogler C."/>
        </authorList>
    </citation>
    <scope>NUCLEOTIDE SEQUENCE [LARGE SCALE GENOMIC DNA]</scope>
    <source>
        <strain evidence="8 9">FF011L</strain>
    </source>
</reference>
<dbReference type="PANTHER" id="PTHR20858:SF17">
    <property type="entry name" value="HYDROXYMETHYLPYRIMIDINE_PHOSPHOMETHYLPYRIMIDINE KINASE THI20-RELATED"/>
    <property type="match status" value="1"/>
</dbReference>
<evidence type="ECO:0000256" key="4">
    <source>
        <dbReference type="ARBA" id="ARBA00022741"/>
    </source>
</evidence>
<keyword evidence="9" id="KW-1185">Reference proteome</keyword>
<name>A0A517MP36_9BACT</name>
<dbReference type="PANTHER" id="PTHR20858">
    <property type="entry name" value="PHOSPHOMETHYLPYRIMIDINE KINASE"/>
    <property type="match status" value="1"/>
</dbReference>
<evidence type="ECO:0000313" key="9">
    <source>
        <dbReference type="Proteomes" id="UP000320672"/>
    </source>
</evidence>
<evidence type="ECO:0000313" key="8">
    <source>
        <dbReference type="EMBL" id="QDS96638.1"/>
    </source>
</evidence>
<evidence type="ECO:0000256" key="3">
    <source>
        <dbReference type="ARBA" id="ARBA00022679"/>
    </source>
</evidence>
<protein>
    <recommendedName>
        <fullName evidence="2">hydroxymethylpyrimidine kinase</fullName>
        <ecNumber evidence="2">2.7.1.49</ecNumber>
    </recommendedName>
</protein>
<evidence type="ECO:0000256" key="6">
    <source>
        <dbReference type="ARBA" id="ARBA00022840"/>
    </source>
</evidence>
<proteinExistence type="predicted"/>
<gene>
    <name evidence="8" type="primary">thiD</name>
    <name evidence="8" type="ORF">FF011L_54500</name>
</gene>